<dbReference type="InterPro" id="IPR037158">
    <property type="entry name" value="Thr_synth_N_sf"/>
</dbReference>
<evidence type="ECO:0000259" key="6">
    <source>
        <dbReference type="Pfam" id="PF00291"/>
    </source>
</evidence>
<accession>A0A0R1U9P4</accession>
<dbReference type="GO" id="GO:0009088">
    <property type="term" value="P:threonine biosynthetic process"/>
    <property type="evidence" value="ECO:0007669"/>
    <property type="project" value="UniProtKB-UniRule"/>
</dbReference>
<protein>
    <recommendedName>
        <fullName evidence="4">Threonine synthase</fullName>
        <ecNumber evidence="4">4.2.3.1</ecNumber>
    </recommendedName>
</protein>
<dbReference type="Pfam" id="PF00291">
    <property type="entry name" value="PALP"/>
    <property type="match status" value="1"/>
</dbReference>
<evidence type="ECO:0000259" key="7">
    <source>
        <dbReference type="Pfam" id="PF14821"/>
    </source>
</evidence>
<dbReference type="SUPFAM" id="SSF53686">
    <property type="entry name" value="Tryptophan synthase beta subunit-like PLP-dependent enzymes"/>
    <property type="match status" value="1"/>
</dbReference>
<gene>
    <name evidence="8" type="ORF">FC50_GL002131</name>
</gene>
<dbReference type="EC" id="4.2.3.1" evidence="4"/>
<feature type="modified residue" description="N6-(pyridoxal phosphate)lysine" evidence="5">
    <location>
        <position position="110"/>
    </location>
</feature>
<dbReference type="Pfam" id="PF24857">
    <property type="entry name" value="THR4_C"/>
    <property type="match status" value="1"/>
</dbReference>
<evidence type="ECO:0000256" key="3">
    <source>
        <dbReference type="ARBA" id="ARBA00022898"/>
    </source>
</evidence>
<dbReference type="OrthoDB" id="9763107at2"/>
<evidence type="ECO:0000256" key="2">
    <source>
        <dbReference type="ARBA" id="ARBA00005517"/>
    </source>
</evidence>
<dbReference type="InterPro" id="IPR029144">
    <property type="entry name" value="Thr_synth_N"/>
</dbReference>
<dbReference type="GO" id="GO:0004795">
    <property type="term" value="F:threonine synthase activity"/>
    <property type="evidence" value="ECO:0007669"/>
    <property type="project" value="UniProtKB-UniRule"/>
</dbReference>
<dbReference type="PANTHER" id="PTHR43515">
    <property type="entry name" value="THREONINE SYNTHASE-LIKE 1"/>
    <property type="match status" value="1"/>
</dbReference>
<dbReference type="RefSeq" id="WP_056956212.1">
    <property type="nucleotide sequence ID" value="NZ_AZFJ01000015.1"/>
</dbReference>
<comment type="similarity">
    <text evidence="2">Belongs to the threonine synthase family.</text>
</comment>
<dbReference type="PATRIC" id="fig|1423783.4.peg.2184"/>
<dbReference type="InterPro" id="IPR004450">
    <property type="entry name" value="Thr_synthase-like"/>
</dbReference>
<dbReference type="Gene3D" id="3.90.1380.10">
    <property type="entry name" value="Threonine synthase, N-terminal domain"/>
    <property type="match status" value="1"/>
</dbReference>
<organism evidence="8 9">
    <name type="scientific">Lacticaseibacillus pantheris DSM 15945 = JCM 12539 = NBRC 106106</name>
    <dbReference type="NCBI Taxonomy" id="1423783"/>
    <lineage>
        <taxon>Bacteria</taxon>
        <taxon>Bacillati</taxon>
        <taxon>Bacillota</taxon>
        <taxon>Bacilli</taxon>
        <taxon>Lactobacillales</taxon>
        <taxon>Lactobacillaceae</taxon>
        <taxon>Lacticaseibacillus</taxon>
    </lineage>
</organism>
<dbReference type="NCBIfam" id="TIGR00260">
    <property type="entry name" value="thrC"/>
    <property type="match status" value="1"/>
</dbReference>
<keyword evidence="9" id="KW-1185">Reference proteome</keyword>
<feature type="domain" description="Tryptophan synthase beta chain-like PALP" evidence="6">
    <location>
        <begin position="99"/>
        <end position="334"/>
    </location>
</feature>
<dbReference type="STRING" id="1423783.FC50_GL002131"/>
<evidence type="ECO:0000256" key="5">
    <source>
        <dbReference type="PIRSR" id="PIRSR604450-51"/>
    </source>
</evidence>
<dbReference type="InterPro" id="IPR036052">
    <property type="entry name" value="TrpB-like_PALP_sf"/>
</dbReference>
<dbReference type="EMBL" id="AZFJ01000015">
    <property type="protein sequence ID" value="KRL87848.1"/>
    <property type="molecule type" value="Genomic_DNA"/>
</dbReference>
<dbReference type="Pfam" id="PF14821">
    <property type="entry name" value="Thr_synth_N"/>
    <property type="match status" value="1"/>
</dbReference>
<comment type="caution">
    <text evidence="8">The sequence shown here is derived from an EMBL/GenBank/DDBJ whole genome shotgun (WGS) entry which is preliminary data.</text>
</comment>
<evidence type="ECO:0000256" key="1">
    <source>
        <dbReference type="ARBA" id="ARBA00001933"/>
    </source>
</evidence>
<dbReference type="GO" id="GO:0005737">
    <property type="term" value="C:cytoplasm"/>
    <property type="evidence" value="ECO:0007669"/>
    <property type="project" value="TreeGrafter"/>
</dbReference>
<name>A0A0R1U9P4_9LACO</name>
<comment type="cofactor">
    <cofactor evidence="1 5">
        <name>pyridoxal 5'-phosphate</name>
        <dbReference type="ChEBI" id="CHEBI:597326"/>
    </cofactor>
</comment>
<feature type="domain" description="Threonine synthase N-terminal" evidence="7">
    <location>
        <begin position="3"/>
        <end position="78"/>
    </location>
</feature>
<reference evidence="8 9" key="1">
    <citation type="journal article" date="2015" name="Genome Announc.">
        <title>Expanding the biotechnology potential of lactobacilli through comparative genomics of 213 strains and associated genera.</title>
        <authorList>
            <person name="Sun Z."/>
            <person name="Harris H.M."/>
            <person name="McCann A."/>
            <person name="Guo C."/>
            <person name="Argimon S."/>
            <person name="Zhang W."/>
            <person name="Yang X."/>
            <person name="Jeffery I.B."/>
            <person name="Cooney J.C."/>
            <person name="Kagawa T.F."/>
            <person name="Liu W."/>
            <person name="Song Y."/>
            <person name="Salvetti E."/>
            <person name="Wrobel A."/>
            <person name="Rasinkangas P."/>
            <person name="Parkhill J."/>
            <person name="Rea M.C."/>
            <person name="O'Sullivan O."/>
            <person name="Ritari J."/>
            <person name="Douillard F.P."/>
            <person name="Paul Ross R."/>
            <person name="Yang R."/>
            <person name="Briner A.E."/>
            <person name="Felis G.E."/>
            <person name="de Vos W.M."/>
            <person name="Barrangou R."/>
            <person name="Klaenhammer T.R."/>
            <person name="Caufield P.W."/>
            <person name="Cui Y."/>
            <person name="Zhang H."/>
            <person name="O'Toole P.W."/>
        </authorList>
    </citation>
    <scope>NUCLEOTIDE SEQUENCE [LARGE SCALE GENOMIC DNA]</scope>
    <source>
        <strain evidence="8 9">DSM 15945</strain>
    </source>
</reference>
<dbReference type="Proteomes" id="UP000051922">
    <property type="component" value="Unassembled WGS sequence"/>
</dbReference>
<dbReference type="InterPro" id="IPR001926">
    <property type="entry name" value="TrpB-like_PALP"/>
</dbReference>
<keyword evidence="3 5" id="KW-0663">Pyridoxal phosphate</keyword>
<evidence type="ECO:0000313" key="9">
    <source>
        <dbReference type="Proteomes" id="UP000051922"/>
    </source>
</evidence>
<dbReference type="AlphaFoldDB" id="A0A0R1U9P4"/>
<dbReference type="Gene3D" id="3.40.50.1100">
    <property type="match status" value="2"/>
</dbReference>
<evidence type="ECO:0000256" key="4">
    <source>
        <dbReference type="NCBIfam" id="TIGR00260"/>
    </source>
</evidence>
<sequence length="498" mass="53476">MPYISTRGDHNAVNAKTAIKRGTAPDGGLYVDPNISQHQLFAPMMAATSYQAMARIVLAALLPDYTADELSAAVSAAYSNTFDDPAITPVRDVDDLHILELFHGPTSAFKDIGLQLLPHIMAQALNPQEDVLVLAATSGDTGKAALAGFQDVPHTRITTFYPDGGVSPIQERQMLTAGGLNTTVAAIQGNFDDAQTAVKQILNDRQLAATLRQSDSSVTAANSINVGRLIPQVVYYFAAYRQLVDRDAIRAGELINFTVPTGNFGDVLAGYYAKMMGLPVAKFVVATNANSVVADFLQTGRYDRNRPFLKTVAPSMDIQVSSNLERLLYYKSGGDTDLVTRLMANLDRDGAYTVSPELLASLQNDFVAASADDEAVEDAIRDAYQQHGYLMDPHTAAGYAAQQSLAGNLSGVTVLLSTASPYKFPRAVAAAVAPELHGDDFDLMRQLAAKTGVPNPNNLGHLDRLPARVPVRLTPDAMPAFVEQQALQNKHQSQEVGL</sequence>
<evidence type="ECO:0000313" key="8">
    <source>
        <dbReference type="EMBL" id="KRL87848.1"/>
    </source>
</evidence>
<proteinExistence type="inferred from homology"/>
<dbReference type="PANTHER" id="PTHR43515:SF1">
    <property type="entry name" value="THREONINE SYNTHASE-LIKE 1"/>
    <property type="match status" value="1"/>
</dbReference>